<name>A0ABW6BCY5_9SPHI</name>
<dbReference type="EMBL" id="JBHUPA010000039">
    <property type="protein sequence ID" value="MFD2965710.1"/>
    <property type="molecule type" value="Genomic_DNA"/>
</dbReference>
<evidence type="ECO:0008006" key="3">
    <source>
        <dbReference type="Google" id="ProtNLM"/>
    </source>
</evidence>
<keyword evidence="2" id="KW-1185">Reference proteome</keyword>
<dbReference type="RefSeq" id="WP_377613615.1">
    <property type="nucleotide sequence ID" value="NZ_JBHUPA010000039.1"/>
</dbReference>
<evidence type="ECO:0000313" key="1">
    <source>
        <dbReference type="EMBL" id="MFD2965710.1"/>
    </source>
</evidence>
<dbReference type="Gene3D" id="3.20.20.140">
    <property type="entry name" value="Metal-dependent hydrolases"/>
    <property type="match status" value="1"/>
</dbReference>
<reference evidence="2" key="1">
    <citation type="journal article" date="2019" name="Int. J. Syst. Evol. Microbiol.">
        <title>The Global Catalogue of Microorganisms (GCM) 10K type strain sequencing project: providing services to taxonomists for standard genome sequencing and annotation.</title>
        <authorList>
            <consortium name="The Broad Institute Genomics Platform"/>
            <consortium name="The Broad Institute Genome Sequencing Center for Infectious Disease"/>
            <person name="Wu L."/>
            <person name="Ma J."/>
        </authorList>
    </citation>
    <scope>NUCLEOTIDE SEQUENCE [LARGE SCALE GENOMIC DNA]</scope>
    <source>
        <strain evidence="2">KCTC 23098</strain>
    </source>
</reference>
<sequence length="241" mass="27409">MISFFTKSNTLMVPPAELFDTDISLYIGETLLPAEDLVSATTIVDGLAMLGYSELILPIADHQRKVNLSPCERITIVKSPFINLYTVAKKTELAWLKLADQKTEFVFLNWVPSFNWLVTDLISQIRECQLTPVFIELQYNLEFDKRIFRRLKDKGALFCGNLMGITGKYGYQAAKTMRTLLKYGLLDLMESGVCGEDDVAALKELKLDRNTYELFEQTSFQNAYVNKGFTSEGLYPIFNGF</sequence>
<organism evidence="1 2">
    <name type="scientific">Olivibacter jilunii</name>
    <dbReference type="NCBI Taxonomy" id="985016"/>
    <lineage>
        <taxon>Bacteria</taxon>
        <taxon>Pseudomonadati</taxon>
        <taxon>Bacteroidota</taxon>
        <taxon>Sphingobacteriia</taxon>
        <taxon>Sphingobacteriales</taxon>
        <taxon>Sphingobacteriaceae</taxon>
        <taxon>Olivibacter</taxon>
    </lineage>
</organism>
<accession>A0ABW6BCY5</accession>
<evidence type="ECO:0000313" key="2">
    <source>
        <dbReference type="Proteomes" id="UP001597560"/>
    </source>
</evidence>
<gene>
    <name evidence="1" type="ORF">ACFS6J_28170</name>
</gene>
<proteinExistence type="predicted"/>
<protein>
    <recommendedName>
        <fullName evidence="3">EAL domain-containing protein</fullName>
    </recommendedName>
</protein>
<comment type="caution">
    <text evidence="1">The sequence shown here is derived from an EMBL/GenBank/DDBJ whole genome shotgun (WGS) entry which is preliminary data.</text>
</comment>
<dbReference type="Proteomes" id="UP001597560">
    <property type="component" value="Unassembled WGS sequence"/>
</dbReference>